<accession>A0ABW5VZ39</accession>
<feature type="domain" description="Alkyl hydroperoxide reductase subunit C/ Thiol specific antioxidant" evidence="3">
    <location>
        <begin position="73"/>
        <end position="178"/>
    </location>
</feature>
<dbReference type="InterPro" id="IPR000866">
    <property type="entry name" value="AhpC/TSA"/>
</dbReference>
<name>A0ABW5VZ39_9MICO</name>
<feature type="compositionally biased region" description="Acidic residues" evidence="1">
    <location>
        <begin position="34"/>
        <end position="68"/>
    </location>
</feature>
<reference evidence="5" key="1">
    <citation type="journal article" date="2019" name="Int. J. Syst. Evol. Microbiol.">
        <title>The Global Catalogue of Microorganisms (GCM) 10K type strain sequencing project: providing services to taxonomists for standard genome sequencing and annotation.</title>
        <authorList>
            <consortium name="The Broad Institute Genomics Platform"/>
            <consortium name="The Broad Institute Genome Sequencing Center for Infectious Disease"/>
            <person name="Wu L."/>
            <person name="Ma J."/>
        </authorList>
    </citation>
    <scope>NUCLEOTIDE SEQUENCE [LARGE SCALE GENOMIC DNA]</scope>
    <source>
        <strain evidence="5">CCM 7044</strain>
    </source>
</reference>
<evidence type="ECO:0000256" key="1">
    <source>
        <dbReference type="SAM" id="MobiDB-lite"/>
    </source>
</evidence>
<feature type="chain" id="PRO_5045104798" evidence="2">
    <location>
        <begin position="22"/>
        <end position="196"/>
    </location>
</feature>
<feature type="region of interest" description="Disordered" evidence="1">
    <location>
        <begin position="176"/>
        <end position="196"/>
    </location>
</feature>
<feature type="signal peptide" evidence="2">
    <location>
        <begin position="1"/>
        <end position="21"/>
    </location>
</feature>
<organism evidence="4 5">
    <name type="scientific">Promicromonospora vindobonensis</name>
    <dbReference type="NCBI Taxonomy" id="195748"/>
    <lineage>
        <taxon>Bacteria</taxon>
        <taxon>Bacillati</taxon>
        <taxon>Actinomycetota</taxon>
        <taxon>Actinomycetes</taxon>
        <taxon>Micrococcales</taxon>
        <taxon>Promicromonosporaceae</taxon>
        <taxon>Promicromonospora</taxon>
    </lineage>
</organism>
<dbReference type="PROSITE" id="PS51257">
    <property type="entry name" value="PROKAR_LIPOPROTEIN"/>
    <property type="match status" value="1"/>
</dbReference>
<dbReference type="Proteomes" id="UP001597479">
    <property type="component" value="Unassembled WGS sequence"/>
</dbReference>
<dbReference type="InterPro" id="IPR036249">
    <property type="entry name" value="Thioredoxin-like_sf"/>
</dbReference>
<dbReference type="Gene3D" id="3.40.30.10">
    <property type="entry name" value="Glutaredoxin"/>
    <property type="match status" value="1"/>
</dbReference>
<dbReference type="SUPFAM" id="SSF52833">
    <property type="entry name" value="Thioredoxin-like"/>
    <property type="match status" value="1"/>
</dbReference>
<evidence type="ECO:0000313" key="4">
    <source>
        <dbReference type="EMBL" id="MFD2796281.1"/>
    </source>
</evidence>
<dbReference type="Pfam" id="PF00578">
    <property type="entry name" value="AhpC-TSA"/>
    <property type="match status" value="1"/>
</dbReference>
<keyword evidence="2" id="KW-0732">Signal</keyword>
<sequence length="196" mass="20403">MSTLHRGTVAAIALTCAFTLAACGSAEEPGGGEMSEDTMSESPMDEMSESPMDDEMSESPMDDEMSEDEMMSDALDFTASTASGDTFEGAELAGSPAVVFFWSEMCDTCADTAAALADVDGVELLSVAGEDSDPMDDPLAEVGGVTQLEDGMGDLSSHFDVMADGDVVLIDDEGTVTHHGPMDPMELPDEVASLTM</sequence>
<proteinExistence type="predicted"/>
<gene>
    <name evidence="4" type="ORF">ACFS27_22150</name>
</gene>
<evidence type="ECO:0000256" key="2">
    <source>
        <dbReference type="SAM" id="SignalP"/>
    </source>
</evidence>
<evidence type="ECO:0000259" key="3">
    <source>
        <dbReference type="Pfam" id="PF00578"/>
    </source>
</evidence>
<feature type="region of interest" description="Disordered" evidence="1">
    <location>
        <begin position="26"/>
        <end position="68"/>
    </location>
</feature>
<protein>
    <submittedName>
        <fullName evidence="4">Redoxin domain-containing protein</fullName>
    </submittedName>
</protein>
<evidence type="ECO:0000313" key="5">
    <source>
        <dbReference type="Proteomes" id="UP001597479"/>
    </source>
</evidence>
<comment type="caution">
    <text evidence="4">The sequence shown here is derived from an EMBL/GenBank/DDBJ whole genome shotgun (WGS) entry which is preliminary data.</text>
</comment>
<dbReference type="EMBL" id="JBHUOG010000002">
    <property type="protein sequence ID" value="MFD2796281.1"/>
    <property type="molecule type" value="Genomic_DNA"/>
</dbReference>
<keyword evidence="5" id="KW-1185">Reference proteome</keyword>
<dbReference type="RefSeq" id="WP_377187589.1">
    <property type="nucleotide sequence ID" value="NZ_JBHUOG010000002.1"/>
</dbReference>